<dbReference type="PRINTS" id="PR00987">
    <property type="entry name" value="TRNASYNTHGLU"/>
</dbReference>
<evidence type="ECO:0000313" key="9">
    <source>
        <dbReference type="EMBL" id="SCZ79297.1"/>
    </source>
</evidence>
<dbReference type="OrthoDB" id="9807503at2"/>
<feature type="domain" description="Glutamyl/glutaminyl-tRNA synthetase class Ib catalytic" evidence="8">
    <location>
        <begin position="10"/>
        <end position="318"/>
    </location>
</feature>
<dbReference type="NCBIfam" id="NF004314">
    <property type="entry name" value="PRK05710.1-3"/>
    <property type="match status" value="1"/>
</dbReference>
<keyword evidence="3 7" id="KW-0547">Nucleotide-binding</keyword>
<keyword evidence="7" id="KW-0648">Protein biosynthesis</keyword>
<dbReference type="PANTHER" id="PTHR43311">
    <property type="entry name" value="GLUTAMATE--TRNA LIGASE"/>
    <property type="match status" value="1"/>
</dbReference>
<dbReference type="Pfam" id="PF00749">
    <property type="entry name" value="tRNA-synt_1c"/>
    <property type="match status" value="1"/>
</dbReference>
<name>A0A1G5RZD0_9FIRM</name>
<dbReference type="PANTHER" id="PTHR43311:SF1">
    <property type="entry name" value="GLUTAMYL-Q TRNA(ASP) SYNTHETASE"/>
    <property type="match status" value="1"/>
</dbReference>
<evidence type="ECO:0000256" key="5">
    <source>
        <dbReference type="ARBA" id="ARBA00022840"/>
    </source>
</evidence>
<dbReference type="InterPro" id="IPR000924">
    <property type="entry name" value="Glu/Gln-tRNA-synth"/>
</dbReference>
<evidence type="ECO:0000256" key="2">
    <source>
        <dbReference type="ARBA" id="ARBA00022723"/>
    </source>
</evidence>
<dbReference type="Proteomes" id="UP000199208">
    <property type="component" value="Unassembled WGS sequence"/>
</dbReference>
<dbReference type="AlphaFoldDB" id="A0A1G5RZD0"/>
<dbReference type="InterPro" id="IPR049940">
    <property type="entry name" value="GluQ/Sye"/>
</dbReference>
<keyword evidence="1 7" id="KW-0436">Ligase</keyword>
<dbReference type="GO" id="GO:0004818">
    <property type="term" value="F:glutamate-tRNA ligase activity"/>
    <property type="evidence" value="ECO:0007669"/>
    <property type="project" value="TreeGrafter"/>
</dbReference>
<dbReference type="Gene3D" id="3.40.50.620">
    <property type="entry name" value="HUPs"/>
    <property type="match status" value="1"/>
</dbReference>
<keyword evidence="2" id="KW-0479">Metal-binding</keyword>
<keyword evidence="10" id="KW-1185">Reference proteome</keyword>
<reference evidence="9 10" key="1">
    <citation type="submission" date="2016-10" db="EMBL/GenBank/DDBJ databases">
        <authorList>
            <person name="de Groot N.N."/>
        </authorList>
    </citation>
    <scope>NUCLEOTIDE SEQUENCE [LARGE SCALE GENOMIC DNA]</scope>
    <source>
        <strain evidence="9 10">DSM 2784</strain>
    </source>
</reference>
<organism evidence="9 10">
    <name type="scientific">Acidaminobacter hydrogenoformans DSM 2784</name>
    <dbReference type="NCBI Taxonomy" id="1120920"/>
    <lineage>
        <taxon>Bacteria</taxon>
        <taxon>Bacillati</taxon>
        <taxon>Bacillota</taxon>
        <taxon>Clostridia</taxon>
        <taxon>Peptostreptococcales</taxon>
        <taxon>Acidaminobacteraceae</taxon>
        <taxon>Acidaminobacter</taxon>
    </lineage>
</organism>
<evidence type="ECO:0000256" key="4">
    <source>
        <dbReference type="ARBA" id="ARBA00022833"/>
    </source>
</evidence>
<sequence length="331" mass="37191">MYKRSLPVGRFAPSPTGRMHFGNIWAALLAWLSTRSEGGTMILRMEDLDPDRSKKSFGDQLMKDLIWLGLDWDEGPDAGGDYGPYIQNERQNLYQSAFEKLVECGRAYPCFCSREERTAASAPHRGETTGIPEDPCLLMPESQRQVALQTRRHTWRLNNEHEEIVFTDLNYGEQRHQLDMARDHVVLRRSDGVFAYPLAVVVDDGAMGVTQVVRGSDLLDSTAVQLYLMDLLGYPRPAYGHVPLLVDAQGHRLSKRQKSMDLGAMMASGWTPEQLIGYLGFRAGFTKVLEPVRAADLVGVFDWKTIGKEDVVIDEEDLASARDLMRGKAGR</sequence>
<evidence type="ECO:0000256" key="6">
    <source>
        <dbReference type="ARBA" id="ARBA00023146"/>
    </source>
</evidence>
<evidence type="ECO:0000313" key="10">
    <source>
        <dbReference type="Proteomes" id="UP000199208"/>
    </source>
</evidence>
<dbReference type="EMBL" id="FMWL01000007">
    <property type="protein sequence ID" value="SCZ79297.1"/>
    <property type="molecule type" value="Genomic_DNA"/>
</dbReference>
<keyword evidence="5 7" id="KW-0067">ATP-binding</keyword>
<proteinExistence type="inferred from homology"/>
<evidence type="ECO:0000256" key="1">
    <source>
        <dbReference type="ARBA" id="ARBA00022598"/>
    </source>
</evidence>
<accession>A0A1G5RZD0</accession>
<evidence type="ECO:0000256" key="7">
    <source>
        <dbReference type="RuleBase" id="RU363037"/>
    </source>
</evidence>
<evidence type="ECO:0000256" key="3">
    <source>
        <dbReference type="ARBA" id="ARBA00022741"/>
    </source>
</evidence>
<dbReference type="InterPro" id="IPR014729">
    <property type="entry name" value="Rossmann-like_a/b/a_fold"/>
</dbReference>
<protein>
    <submittedName>
        <fullName evidence="9">Glutamyl-tRNA synthetase</fullName>
    </submittedName>
</protein>
<dbReference type="NCBIfam" id="NF004315">
    <property type="entry name" value="PRK05710.1-4"/>
    <property type="match status" value="1"/>
</dbReference>
<dbReference type="SUPFAM" id="SSF52374">
    <property type="entry name" value="Nucleotidylyl transferase"/>
    <property type="match status" value="1"/>
</dbReference>
<dbReference type="GO" id="GO:0006424">
    <property type="term" value="P:glutamyl-tRNA aminoacylation"/>
    <property type="evidence" value="ECO:0007669"/>
    <property type="project" value="TreeGrafter"/>
</dbReference>
<dbReference type="RefSeq" id="WP_092590462.1">
    <property type="nucleotide sequence ID" value="NZ_FMWL01000007.1"/>
</dbReference>
<keyword evidence="4" id="KW-0862">Zinc</keyword>
<dbReference type="STRING" id="1120920.SAMN03080599_01683"/>
<comment type="similarity">
    <text evidence="7">Belongs to the class-I aminoacyl-tRNA synthetase family.</text>
</comment>
<keyword evidence="6 7" id="KW-0030">Aminoacyl-tRNA synthetase</keyword>
<gene>
    <name evidence="9" type="ORF">SAMN03080599_01683</name>
</gene>
<evidence type="ECO:0000259" key="8">
    <source>
        <dbReference type="Pfam" id="PF00749"/>
    </source>
</evidence>
<dbReference type="GO" id="GO:0005524">
    <property type="term" value="F:ATP binding"/>
    <property type="evidence" value="ECO:0007669"/>
    <property type="project" value="UniProtKB-KW"/>
</dbReference>
<dbReference type="GO" id="GO:0005829">
    <property type="term" value="C:cytosol"/>
    <property type="evidence" value="ECO:0007669"/>
    <property type="project" value="TreeGrafter"/>
</dbReference>
<dbReference type="InterPro" id="IPR020058">
    <property type="entry name" value="Glu/Gln-tRNA-synth_Ib_cat-dom"/>
</dbReference>